<evidence type="ECO:0000256" key="2">
    <source>
        <dbReference type="ARBA" id="ARBA00023012"/>
    </source>
</evidence>
<dbReference type="InterPro" id="IPR001867">
    <property type="entry name" value="OmpR/PhoB-type_DNA-bd"/>
</dbReference>
<dbReference type="SUPFAM" id="SSF52172">
    <property type="entry name" value="CheY-like"/>
    <property type="match status" value="1"/>
</dbReference>
<dbReference type="InterPro" id="IPR001789">
    <property type="entry name" value="Sig_transdc_resp-reg_receiver"/>
</dbReference>
<protein>
    <submittedName>
        <fullName evidence="8">DNA-binding response OmpR family regulator</fullName>
    </submittedName>
</protein>
<dbReference type="CDD" id="cd00383">
    <property type="entry name" value="trans_reg_C"/>
    <property type="match status" value="1"/>
</dbReference>
<dbReference type="GO" id="GO:0000976">
    <property type="term" value="F:transcription cis-regulatory region binding"/>
    <property type="evidence" value="ECO:0007669"/>
    <property type="project" value="TreeGrafter"/>
</dbReference>
<dbReference type="Pfam" id="PF00486">
    <property type="entry name" value="Trans_reg_C"/>
    <property type="match status" value="1"/>
</dbReference>
<dbReference type="InterPro" id="IPR011006">
    <property type="entry name" value="CheY-like_superfamily"/>
</dbReference>
<feature type="domain" description="Response regulatory" evidence="6">
    <location>
        <begin position="6"/>
        <end position="120"/>
    </location>
</feature>
<proteinExistence type="predicted"/>
<evidence type="ECO:0000313" key="9">
    <source>
        <dbReference type="Proteomes" id="UP000290608"/>
    </source>
</evidence>
<dbReference type="GO" id="GO:0000156">
    <property type="term" value="F:phosphorelay response regulator activity"/>
    <property type="evidence" value="ECO:0007669"/>
    <property type="project" value="TreeGrafter"/>
</dbReference>
<comment type="caution">
    <text evidence="8">The sequence shown here is derived from an EMBL/GenBank/DDBJ whole genome shotgun (WGS) entry which is preliminary data.</text>
</comment>
<dbReference type="RefSeq" id="WP_073098583.1">
    <property type="nucleotide sequence ID" value="NZ_JBALUR010000003.1"/>
</dbReference>
<keyword evidence="2" id="KW-0902">Two-component regulatory system</keyword>
<feature type="DNA-binding region" description="OmpR/PhoB-type" evidence="5">
    <location>
        <begin position="129"/>
        <end position="227"/>
    </location>
</feature>
<evidence type="ECO:0000313" key="8">
    <source>
        <dbReference type="EMBL" id="RXG32119.1"/>
    </source>
</evidence>
<dbReference type="PROSITE" id="PS50110">
    <property type="entry name" value="RESPONSE_REGULATORY"/>
    <property type="match status" value="1"/>
</dbReference>
<gene>
    <name evidence="8" type="ORF">DSL99_1426</name>
</gene>
<dbReference type="PANTHER" id="PTHR48111:SF40">
    <property type="entry name" value="PHOSPHATE REGULON TRANSCRIPTIONAL REGULATORY PROTEIN PHOB"/>
    <property type="match status" value="1"/>
</dbReference>
<evidence type="ECO:0000259" key="6">
    <source>
        <dbReference type="PROSITE" id="PS50110"/>
    </source>
</evidence>
<dbReference type="SMART" id="SM00448">
    <property type="entry name" value="REC"/>
    <property type="match status" value="1"/>
</dbReference>
<dbReference type="SMART" id="SM00862">
    <property type="entry name" value="Trans_reg_C"/>
    <property type="match status" value="1"/>
</dbReference>
<dbReference type="PANTHER" id="PTHR48111">
    <property type="entry name" value="REGULATOR OF RPOS"/>
    <property type="match status" value="1"/>
</dbReference>
<dbReference type="Gene3D" id="3.40.50.2300">
    <property type="match status" value="1"/>
</dbReference>
<dbReference type="Pfam" id="PF00072">
    <property type="entry name" value="Response_reg"/>
    <property type="match status" value="1"/>
</dbReference>
<dbReference type="Proteomes" id="UP000290608">
    <property type="component" value="Unassembled WGS sequence"/>
</dbReference>
<dbReference type="AlphaFoldDB" id="A0A4Q0PNI9"/>
<evidence type="ECO:0000256" key="1">
    <source>
        <dbReference type="ARBA" id="ARBA00022553"/>
    </source>
</evidence>
<dbReference type="InterPro" id="IPR039420">
    <property type="entry name" value="WalR-like"/>
</dbReference>
<dbReference type="STRING" id="1122159.SAMN02745246_01481"/>
<evidence type="ECO:0000259" key="7">
    <source>
        <dbReference type="PROSITE" id="PS51755"/>
    </source>
</evidence>
<dbReference type="InterPro" id="IPR036388">
    <property type="entry name" value="WH-like_DNA-bd_sf"/>
</dbReference>
<feature type="modified residue" description="4-aspartylphosphate" evidence="4">
    <location>
        <position position="55"/>
    </location>
</feature>
<evidence type="ECO:0000256" key="3">
    <source>
        <dbReference type="ARBA" id="ARBA00023125"/>
    </source>
</evidence>
<reference evidence="8 9" key="1">
    <citation type="submission" date="2018-07" db="EMBL/GenBank/DDBJ databases">
        <title>Leeuwenhoekiella genomics.</title>
        <authorList>
            <person name="Tahon G."/>
            <person name="Willems A."/>
        </authorList>
    </citation>
    <scope>NUCLEOTIDE SEQUENCE [LARGE SCALE GENOMIC DNA]</scope>
    <source>
        <strain evidence="8 9">LMG 1345</strain>
    </source>
</reference>
<dbReference type="GO" id="GO:0005829">
    <property type="term" value="C:cytosol"/>
    <property type="evidence" value="ECO:0007669"/>
    <property type="project" value="TreeGrafter"/>
</dbReference>
<name>A0A4Q0PNI9_9FLAO</name>
<evidence type="ECO:0000256" key="4">
    <source>
        <dbReference type="PROSITE-ProRule" id="PRU00169"/>
    </source>
</evidence>
<evidence type="ECO:0000256" key="5">
    <source>
        <dbReference type="PROSITE-ProRule" id="PRU01091"/>
    </source>
</evidence>
<dbReference type="EMBL" id="QOVL01000005">
    <property type="protein sequence ID" value="RXG32119.1"/>
    <property type="molecule type" value="Genomic_DNA"/>
</dbReference>
<dbReference type="GO" id="GO:0006355">
    <property type="term" value="P:regulation of DNA-templated transcription"/>
    <property type="evidence" value="ECO:0007669"/>
    <property type="project" value="InterPro"/>
</dbReference>
<keyword evidence="3 5" id="KW-0238">DNA-binding</keyword>
<dbReference type="GO" id="GO:0032993">
    <property type="term" value="C:protein-DNA complex"/>
    <property type="evidence" value="ECO:0007669"/>
    <property type="project" value="TreeGrafter"/>
</dbReference>
<feature type="domain" description="OmpR/PhoB-type" evidence="7">
    <location>
        <begin position="129"/>
        <end position="227"/>
    </location>
</feature>
<keyword evidence="1 4" id="KW-0597">Phosphoprotein</keyword>
<sequence length="227" mass="26318">MPEKTYILLAEDEAALGQIVKESLETRDFIVDLVDDGERALRLFQEKNYEALVLDVMMPKKDGFTLVKEIRQEDDSIPIIFLTAKSQTNDVVEGFSIGGNDYLKKPFSMEELIVRIHNLVQRKQLQKSSDIITVGGYLFNFPKQTLQFEDDELVLLTHREAHLLFHLIKNKNQVLDRSLILNKLWNSDDFFAARSMDVFISKLRKKLAKDESIQIINVRGYGYKLTY</sequence>
<accession>A0A4Q0PNI9</accession>
<dbReference type="Gene3D" id="1.10.10.10">
    <property type="entry name" value="Winged helix-like DNA-binding domain superfamily/Winged helix DNA-binding domain"/>
    <property type="match status" value="1"/>
</dbReference>
<dbReference type="PROSITE" id="PS51755">
    <property type="entry name" value="OMPR_PHOB"/>
    <property type="match status" value="1"/>
</dbReference>
<organism evidence="8 9">
    <name type="scientific">Leeuwenhoekiella marinoflava</name>
    <dbReference type="NCBI Taxonomy" id="988"/>
    <lineage>
        <taxon>Bacteria</taxon>
        <taxon>Pseudomonadati</taxon>
        <taxon>Bacteroidota</taxon>
        <taxon>Flavobacteriia</taxon>
        <taxon>Flavobacteriales</taxon>
        <taxon>Flavobacteriaceae</taxon>
        <taxon>Leeuwenhoekiella</taxon>
    </lineage>
</organism>